<sequence>MAKISAALATHNEEGNITGCLESIKALVNEIVVVDGNSSDQTVKKALDFGAKVIQVSNDPMFHNMKQRAFNAASGEWILYLDADERVSKELATEIKEIVNMSEQEIEDYEKKVIASNKLFKRHQSLLEKRDGNIGESIGSYNAFFFPRLNYFLGKYLRYGGVYPDGVIRLFKKGKAYLPCKDVHEQMIVEGRVGWLKNDLFHMADPNFKRYLERNSRYIDLIVKDLVTKKIGKNPVQFINYFFLKPVWWFLLTQIRHKGILDGWQGIIFSFFSALRFSRAFWRYLVNK</sequence>
<dbReference type="PANTHER" id="PTHR43630:SF2">
    <property type="entry name" value="GLYCOSYLTRANSFERASE"/>
    <property type="match status" value="1"/>
</dbReference>
<name>A0A0G0I2G3_9BACT</name>
<dbReference type="GO" id="GO:0016740">
    <property type="term" value="F:transferase activity"/>
    <property type="evidence" value="ECO:0007669"/>
    <property type="project" value="UniProtKB-KW"/>
</dbReference>
<evidence type="ECO:0000313" key="2">
    <source>
        <dbReference type="EMBL" id="KKQ18474.1"/>
    </source>
</evidence>
<protein>
    <submittedName>
        <fullName evidence="2">Glycosyltransferase</fullName>
    </submittedName>
</protein>
<proteinExistence type="predicted"/>
<evidence type="ECO:0000313" key="3">
    <source>
        <dbReference type="Proteomes" id="UP000034508"/>
    </source>
</evidence>
<dbReference type="EMBL" id="LBSM01000004">
    <property type="protein sequence ID" value="KKQ18474.1"/>
    <property type="molecule type" value="Genomic_DNA"/>
</dbReference>
<organism evidence="2 3">
    <name type="scientific">Berkelbacteria bacterium GW2011_GWA1_36_9</name>
    <dbReference type="NCBI Taxonomy" id="1618331"/>
    <lineage>
        <taxon>Bacteria</taxon>
        <taxon>Candidatus Berkelbacteria</taxon>
    </lineage>
</organism>
<reference evidence="2 3" key="1">
    <citation type="journal article" date="2015" name="Nature">
        <title>rRNA introns, odd ribosomes, and small enigmatic genomes across a large radiation of phyla.</title>
        <authorList>
            <person name="Brown C.T."/>
            <person name="Hug L.A."/>
            <person name="Thomas B.C."/>
            <person name="Sharon I."/>
            <person name="Castelle C.J."/>
            <person name="Singh A."/>
            <person name="Wilkins M.J."/>
            <person name="Williams K.H."/>
            <person name="Banfield J.F."/>
        </authorList>
    </citation>
    <scope>NUCLEOTIDE SEQUENCE [LARGE SCALE GENOMIC DNA]</scope>
</reference>
<dbReference type="PANTHER" id="PTHR43630">
    <property type="entry name" value="POLY-BETA-1,6-N-ACETYL-D-GLUCOSAMINE SYNTHASE"/>
    <property type="match status" value="1"/>
</dbReference>
<dbReference type="Proteomes" id="UP000034508">
    <property type="component" value="Unassembled WGS sequence"/>
</dbReference>
<keyword evidence="2" id="KW-0808">Transferase</keyword>
<evidence type="ECO:0000259" key="1">
    <source>
        <dbReference type="Pfam" id="PF00535"/>
    </source>
</evidence>
<feature type="domain" description="Glycosyltransferase 2-like" evidence="1">
    <location>
        <begin position="6"/>
        <end position="94"/>
    </location>
</feature>
<comment type="caution">
    <text evidence="2">The sequence shown here is derived from an EMBL/GenBank/DDBJ whole genome shotgun (WGS) entry which is preliminary data.</text>
</comment>
<gene>
    <name evidence="2" type="ORF">US31_C0004G0036</name>
</gene>
<dbReference type="InterPro" id="IPR029044">
    <property type="entry name" value="Nucleotide-diphossugar_trans"/>
</dbReference>
<dbReference type="SUPFAM" id="SSF53448">
    <property type="entry name" value="Nucleotide-diphospho-sugar transferases"/>
    <property type="match status" value="1"/>
</dbReference>
<dbReference type="AlphaFoldDB" id="A0A0G0I2G3"/>
<dbReference type="InterPro" id="IPR001173">
    <property type="entry name" value="Glyco_trans_2-like"/>
</dbReference>
<dbReference type="CDD" id="cd02511">
    <property type="entry name" value="Beta4Glucosyltransferase"/>
    <property type="match status" value="1"/>
</dbReference>
<dbReference type="Pfam" id="PF00535">
    <property type="entry name" value="Glycos_transf_2"/>
    <property type="match status" value="1"/>
</dbReference>
<dbReference type="Gene3D" id="3.90.550.10">
    <property type="entry name" value="Spore Coat Polysaccharide Biosynthesis Protein SpsA, Chain A"/>
    <property type="match status" value="1"/>
</dbReference>
<accession>A0A0G0I2G3</accession>